<accession>A0A1X0WYJ9</accession>
<organism evidence="1 2">
    <name type="scientific">Streptococcus oralis subsp. tigurinus</name>
    <dbReference type="NCBI Taxonomy" id="1077464"/>
    <lineage>
        <taxon>Bacteria</taxon>
        <taxon>Bacillati</taxon>
        <taxon>Bacillota</taxon>
        <taxon>Bacilli</taxon>
        <taxon>Lactobacillales</taxon>
        <taxon>Streptococcaceae</taxon>
        <taxon>Streptococcus</taxon>
    </lineage>
</organism>
<dbReference type="InterPro" id="IPR008577">
    <property type="entry name" value="DUF859"/>
</dbReference>
<protein>
    <recommendedName>
        <fullName evidence="3">Phage structural protein</fullName>
    </recommendedName>
</protein>
<dbReference type="Proteomes" id="UP000192532">
    <property type="component" value="Unassembled WGS sequence"/>
</dbReference>
<evidence type="ECO:0000313" key="1">
    <source>
        <dbReference type="EMBL" id="ORJ31781.1"/>
    </source>
</evidence>
<dbReference type="CDD" id="cd19958">
    <property type="entry name" value="pyocin_knob"/>
    <property type="match status" value="1"/>
</dbReference>
<name>A0A1X0WYJ9_STROR</name>
<gene>
    <name evidence="1" type="ORF">ATE37_07045</name>
</gene>
<dbReference type="Pfam" id="PF05895">
    <property type="entry name" value="DUF859"/>
    <property type="match status" value="1"/>
</dbReference>
<sequence>MAKYSNSSGSLFLNVYIDQGEQNIAANTTSVNWEMTVSRSSYYHTYNNNGSSTLSLSLDGRNVHSSNPTWEVWDGEVTLARGSSTITHNADGSKTLPLSCTFTPNNGYHGAITVTANISLTTIPRASSVSVSDGTIGSPITINISRHSSGFKHTVRYVWGNKSGTIASNVDTSTTWTIPLDFANEIPNSTSGTGTIYVDTYAGSTKTGTQSAILTASVPGSMKPTFSSVTLTDTNGVARGLLNGNNFLQIVSDIQVDFDGASGVYGSTITGYRAEIVNKNHVVTENGGRLRMMNFNGSAMIRASVVDSRGRRSDAKDIAINVIEYFAPSLSFSAVRTRESPNVIQIIRNAKIAPLMLFGKQRNNMTLTFRVAPLNTNNFSVDNGSASGIFTSVHTLTNSAANLAGNYPATKSFVVIGRLEDKFTSVEFSATVATESVVMSYDKYGRVGVGKVAELGKPGSLDVLGDIYADNKPIQQYQLTTSNGAPRQLDGKPNVTNANALDEPGQYYIDRTATGNPNGQWGYLFHYSNYGKNDGGYKEAIQLFYGNNGQVYFRHHRWSKIIDDWEDWKKIDSIQETIKRKIELGWLINGNVTRIGNMVTISTERKTTNINTVSDYREVKETIPAGFRPSQEVDLILQGISDSTVTGTAILHLAADGKIRLTSKSQGNKYWTGTISYLTNDPYP</sequence>
<proteinExistence type="predicted"/>
<reference evidence="1 2" key="1">
    <citation type="journal article" date="2016" name="PLoS ONE">
        <title>Comparative Genomics Analysis of Streptococcus tigurinus Strains Identifies Genetic Elements Specifically and Uniquely Present in Highly Virulent Strains.</title>
        <authorList>
            <person name="Diene S.M."/>
            <person name="Francois P."/>
            <person name="Zbinden A."/>
            <person name="Entenza J.M."/>
            <person name="Resch G."/>
        </authorList>
    </citation>
    <scope>NUCLEOTIDE SEQUENCE [LARGE SCALE GENOMIC DNA]</scope>
    <source>
        <strain evidence="1 2">859</strain>
    </source>
</reference>
<dbReference type="EMBL" id="LNVH01000007">
    <property type="protein sequence ID" value="ORJ31781.1"/>
    <property type="molecule type" value="Genomic_DNA"/>
</dbReference>
<comment type="caution">
    <text evidence="1">The sequence shown here is derived from an EMBL/GenBank/DDBJ whole genome shotgun (WGS) entry which is preliminary data.</text>
</comment>
<dbReference type="AlphaFoldDB" id="A0A1X0WYJ9"/>
<evidence type="ECO:0008006" key="3">
    <source>
        <dbReference type="Google" id="ProtNLM"/>
    </source>
</evidence>
<evidence type="ECO:0000313" key="2">
    <source>
        <dbReference type="Proteomes" id="UP000192532"/>
    </source>
</evidence>
<dbReference type="RefSeq" id="WP_084868783.1">
    <property type="nucleotide sequence ID" value="NZ_LNVH01000007.1"/>
</dbReference>